<dbReference type="Pfam" id="PF00013">
    <property type="entry name" value="KH_1"/>
    <property type="match status" value="1"/>
</dbReference>
<dbReference type="InterPro" id="IPR004088">
    <property type="entry name" value="KH_dom_type_1"/>
</dbReference>
<dbReference type="Pfam" id="PF03725">
    <property type="entry name" value="RNase_PH_C"/>
    <property type="match status" value="1"/>
</dbReference>
<dbReference type="Proteomes" id="UP001317629">
    <property type="component" value="Chromosome"/>
</dbReference>
<keyword evidence="4 7" id="KW-0548">Nucleotidyltransferase</keyword>
<dbReference type="CDD" id="cd04472">
    <property type="entry name" value="S1_PNPase"/>
    <property type="match status" value="1"/>
</dbReference>
<evidence type="ECO:0000256" key="1">
    <source>
        <dbReference type="ARBA" id="ARBA00007404"/>
    </source>
</evidence>
<accession>A0ABN6VI77</accession>
<comment type="similarity">
    <text evidence="1 7">Belongs to the polyribonucleotide nucleotidyltransferase family.</text>
</comment>
<dbReference type="InterPro" id="IPR012162">
    <property type="entry name" value="PNPase"/>
</dbReference>
<gene>
    <name evidence="7 9" type="primary">pnp</name>
    <name evidence="9" type="ORF">SS37A_23850</name>
</gene>
<dbReference type="HAMAP" id="MF_01595">
    <property type="entry name" value="PNPase"/>
    <property type="match status" value="1"/>
</dbReference>
<name>A0ABN6VI77_9HYPH</name>
<dbReference type="Pfam" id="PF03726">
    <property type="entry name" value="PNPase"/>
    <property type="match status" value="1"/>
</dbReference>
<dbReference type="InterPro" id="IPR027408">
    <property type="entry name" value="PNPase/RNase_PH_dom_sf"/>
</dbReference>
<dbReference type="InterPro" id="IPR036612">
    <property type="entry name" value="KH_dom_type_1_sf"/>
</dbReference>
<dbReference type="PANTHER" id="PTHR11252:SF0">
    <property type="entry name" value="POLYRIBONUCLEOTIDE NUCLEOTIDYLTRANSFERASE 1, MITOCHONDRIAL"/>
    <property type="match status" value="1"/>
</dbReference>
<feature type="domain" description="S1 motif" evidence="8">
    <location>
        <begin position="623"/>
        <end position="691"/>
    </location>
</feature>
<dbReference type="SMART" id="SM00322">
    <property type="entry name" value="KH"/>
    <property type="match status" value="1"/>
</dbReference>
<feature type="binding site" evidence="7">
    <location>
        <position position="487"/>
    </location>
    <ligand>
        <name>Mg(2+)</name>
        <dbReference type="ChEBI" id="CHEBI:18420"/>
    </ligand>
</feature>
<comment type="cofactor">
    <cofactor evidence="7">
        <name>Mg(2+)</name>
        <dbReference type="ChEBI" id="CHEBI:18420"/>
    </cofactor>
</comment>
<dbReference type="Gene3D" id="2.40.50.140">
    <property type="entry name" value="Nucleic acid-binding proteins"/>
    <property type="match status" value="1"/>
</dbReference>
<dbReference type="PROSITE" id="PS50126">
    <property type="entry name" value="S1"/>
    <property type="match status" value="1"/>
</dbReference>
<dbReference type="CDD" id="cd02393">
    <property type="entry name" value="KH-I_PNPase"/>
    <property type="match status" value="1"/>
</dbReference>
<evidence type="ECO:0000259" key="8">
    <source>
        <dbReference type="PROSITE" id="PS50126"/>
    </source>
</evidence>
<feature type="binding site" evidence="7">
    <location>
        <position position="493"/>
    </location>
    <ligand>
        <name>Mg(2+)</name>
        <dbReference type="ChEBI" id="CHEBI:18420"/>
    </ligand>
</feature>
<dbReference type="InterPro" id="IPR012340">
    <property type="entry name" value="NA-bd_OB-fold"/>
</dbReference>
<comment type="subcellular location">
    <subcellularLocation>
        <location evidence="7">Cytoplasm</location>
    </subcellularLocation>
</comment>
<keyword evidence="3 7" id="KW-0808">Transferase</keyword>
<evidence type="ECO:0000256" key="2">
    <source>
        <dbReference type="ARBA" id="ARBA00022490"/>
    </source>
</evidence>
<dbReference type="SMART" id="SM00316">
    <property type="entry name" value="S1"/>
    <property type="match status" value="1"/>
</dbReference>
<dbReference type="PIRSF" id="PIRSF005499">
    <property type="entry name" value="PNPase"/>
    <property type="match status" value="1"/>
</dbReference>
<dbReference type="SUPFAM" id="SSF54791">
    <property type="entry name" value="Eukaryotic type KH-domain (KH-domain type I)"/>
    <property type="match status" value="1"/>
</dbReference>
<evidence type="ECO:0000256" key="3">
    <source>
        <dbReference type="ARBA" id="ARBA00022679"/>
    </source>
</evidence>
<dbReference type="PROSITE" id="PS50084">
    <property type="entry name" value="KH_TYPE_1"/>
    <property type="match status" value="1"/>
</dbReference>
<evidence type="ECO:0000313" key="10">
    <source>
        <dbReference type="Proteomes" id="UP001317629"/>
    </source>
</evidence>
<proteinExistence type="inferred from homology"/>
<dbReference type="RefSeq" id="WP_281928129.1">
    <property type="nucleotide sequence ID" value="NZ_AP027142.1"/>
</dbReference>
<dbReference type="NCBIfam" id="NF008805">
    <property type="entry name" value="PRK11824.1"/>
    <property type="match status" value="1"/>
</dbReference>
<dbReference type="Pfam" id="PF00575">
    <property type="entry name" value="S1"/>
    <property type="match status" value="1"/>
</dbReference>
<dbReference type="CDD" id="cd11363">
    <property type="entry name" value="RNase_PH_PNPase_1"/>
    <property type="match status" value="1"/>
</dbReference>
<dbReference type="CDD" id="cd11364">
    <property type="entry name" value="RNase_PH_PNPase_2"/>
    <property type="match status" value="1"/>
</dbReference>
<dbReference type="Pfam" id="PF01138">
    <property type="entry name" value="RNase_PH"/>
    <property type="match status" value="2"/>
</dbReference>
<comment type="catalytic activity">
    <reaction evidence="7">
        <text>RNA(n+1) + phosphate = RNA(n) + a ribonucleoside 5'-diphosphate</text>
        <dbReference type="Rhea" id="RHEA:22096"/>
        <dbReference type="Rhea" id="RHEA-COMP:14527"/>
        <dbReference type="Rhea" id="RHEA-COMP:17342"/>
        <dbReference type="ChEBI" id="CHEBI:43474"/>
        <dbReference type="ChEBI" id="CHEBI:57930"/>
        <dbReference type="ChEBI" id="CHEBI:140395"/>
        <dbReference type="EC" id="2.7.7.8"/>
    </reaction>
</comment>
<evidence type="ECO:0000256" key="4">
    <source>
        <dbReference type="ARBA" id="ARBA00022695"/>
    </source>
</evidence>
<dbReference type="SUPFAM" id="SSF55666">
    <property type="entry name" value="Ribonuclease PH domain 2-like"/>
    <property type="match status" value="2"/>
</dbReference>
<evidence type="ECO:0000256" key="5">
    <source>
        <dbReference type="ARBA" id="ARBA00022842"/>
    </source>
</evidence>
<organism evidence="9 10">
    <name type="scientific">Methylocystis iwaonis</name>
    <dbReference type="NCBI Taxonomy" id="2885079"/>
    <lineage>
        <taxon>Bacteria</taxon>
        <taxon>Pseudomonadati</taxon>
        <taxon>Pseudomonadota</taxon>
        <taxon>Alphaproteobacteria</taxon>
        <taxon>Hyphomicrobiales</taxon>
        <taxon>Methylocystaceae</taxon>
        <taxon>Methylocystis</taxon>
    </lineage>
</organism>
<dbReference type="PANTHER" id="PTHR11252">
    <property type="entry name" value="POLYRIBONUCLEOTIDE NUCLEOTIDYLTRANSFERASE"/>
    <property type="match status" value="1"/>
</dbReference>
<dbReference type="InterPro" id="IPR001247">
    <property type="entry name" value="ExoRNase_PH_dom1"/>
</dbReference>
<dbReference type="SUPFAM" id="SSF50249">
    <property type="entry name" value="Nucleic acid-binding proteins"/>
    <property type="match status" value="1"/>
</dbReference>
<dbReference type="EC" id="2.7.7.8" evidence="7"/>
<dbReference type="InterPro" id="IPR015847">
    <property type="entry name" value="ExoRNase_PH_dom2"/>
</dbReference>
<dbReference type="Gene3D" id="3.30.1370.10">
    <property type="entry name" value="K Homology domain, type 1"/>
    <property type="match status" value="1"/>
</dbReference>
<dbReference type="InterPro" id="IPR003029">
    <property type="entry name" value="S1_domain"/>
</dbReference>
<dbReference type="InterPro" id="IPR020568">
    <property type="entry name" value="Ribosomal_Su5_D2-typ_SF"/>
</dbReference>
<dbReference type="InterPro" id="IPR036345">
    <property type="entry name" value="ExoRNase_PH_dom2_sf"/>
</dbReference>
<dbReference type="InterPro" id="IPR004087">
    <property type="entry name" value="KH_dom"/>
</dbReference>
<sequence>MFQVHREELDWAGRKLVLETGKIARQADGAVLASWGETSVLATIVAAKAPKPGQDFFPLTVNYQEKAFAAGRIPGGYFKREGRPSERETLISRLIDRPIRPLFPDAFRCDTQVIVTVLSHDLENDPDILAMVAASAALTLSGVPFMGPVGGARVGYINGQLKLNPTIEEMKLSELDLVVAGTQDAVLMVESEAKELSEELMLEAVMTGHRGFQPVIDAIIRLAERAAKDPRDLVVPDRSEVAAFVSRIAEAELRAAYKLTVKQERYAAVDAVKAKVMAELLPEGEATNFTKEEVGEVFKELQAKVVRWNILDTGIRIDGRDVKTVRPIVAEVGVLPRTHGSALFTRGETQALVVATLGTAEDEQFVDSLEGTYKERFLLHYNFPPYSVGETGRMGSPGRREIGHGKLAWRAMHPMLPAAAEFPYTLRVVSEITESNGSSSMATVCGTSLALMDAGVPIKSPTAGIAMGLILEGERFAVLSDILGDEDHLGDMDFKVAGTSNGVTSLQMDIKIAGITEEIMRVALGQAKEGRLHILGEMAKAITTSRAELGEFAPRIETLKIATDKIRDVIGSGGKVIREICEKTGAKINIEDDGTVKVASSDGNSIKAAINWIKSIASDPEVGAIYEGTVVKTADFGAFVNFFGAKDGLVHISQLSKQRVAKTTDVVKEGDRVKVKLLGFDDRGKVRLSMRVVDQETGEDLEAKEKAEKEAAAANGE</sequence>
<keyword evidence="5 7" id="KW-0460">Magnesium</keyword>
<comment type="function">
    <text evidence="7">Involved in mRNA degradation. Catalyzes the phosphorolysis of single-stranded polyribonucleotides processively in the 3'- to 5'-direction.</text>
</comment>
<dbReference type="NCBIfam" id="TIGR03591">
    <property type="entry name" value="polynuc_phos"/>
    <property type="match status" value="1"/>
</dbReference>
<evidence type="ECO:0000313" key="9">
    <source>
        <dbReference type="EMBL" id="BDV34856.1"/>
    </source>
</evidence>
<keyword evidence="6 7" id="KW-0694">RNA-binding</keyword>
<keyword evidence="10" id="KW-1185">Reference proteome</keyword>
<reference evidence="9 10" key="1">
    <citation type="journal article" date="2023" name="Int. J. Syst. Evol. Microbiol.">
        <title>Methylocystis iwaonis sp. nov., a type II methane-oxidizing bacterium from surface soil of a rice paddy field in Japan, and emended description of the genus Methylocystis (ex Whittenbury et al. 1970) Bowman et al. 1993.</title>
        <authorList>
            <person name="Kaise H."/>
            <person name="Sawadogo J.B."/>
            <person name="Alam M.S."/>
            <person name="Ueno C."/>
            <person name="Dianou D."/>
            <person name="Shinjo R."/>
            <person name="Asakawa S."/>
        </authorList>
    </citation>
    <scope>NUCLEOTIDE SEQUENCE [LARGE SCALE GENOMIC DNA]</scope>
    <source>
        <strain evidence="9 10">SS37A-Re</strain>
    </source>
</reference>
<evidence type="ECO:0000256" key="6">
    <source>
        <dbReference type="ARBA" id="ARBA00022884"/>
    </source>
</evidence>
<dbReference type="SUPFAM" id="SSF54211">
    <property type="entry name" value="Ribosomal protein S5 domain 2-like"/>
    <property type="match status" value="2"/>
</dbReference>
<dbReference type="EMBL" id="AP027142">
    <property type="protein sequence ID" value="BDV34856.1"/>
    <property type="molecule type" value="Genomic_DNA"/>
</dbReference>
<keyword evidence="2 7" id="KW-0963">Cytoplasm</keyword>
<keyword evidence="7" id="KW-0479">Metal-binding</keyword>
<dbReference type="InterPro" id="IPR015848">
    <property type="entry name" value="PNPase_PH_RNA-bd_bac/org-type"/>
</dbReference>
<protein>
    <recommendedName>
        <fullName evidence="7">Polyribonucleotide nucleotidyltransferase</fullName>
        <ecNumber evidence="7">2.7.7.8</ecNumber>
    </recommendedName>
    <alternativeName>
        <fullName evidence="7">Polynucleotide phosphorylase</fullName>
        <shortName evidence="7">PNPase</shortName>
    </alternativeName>
</protein>
<evidence type="ECO:0000256" key="7">
    <source>
        <dbReference type="HAMAP-Rule" id="MF_01595"/>
    </source>
</evidence>
<dbReference type="Gene3D" id="3.30.230.70">
    <property type="entry name" value="GHMP Kinase, N-terminal domain"/>
    <property type="match status" value="2"/>
</dbReference>